<reference evidence="1" key="1">
    <citation type="submission" date="2019-04" db="EMBL/GenBank/DDBJ databases">
        <title>Microbes associate with the intestines of laboratory mice.</title>
        <authorList>
            <person name="Navarre W."/>
            <person name="Wong E."/>
            <person name="Huang K."/>
            <person name="Tropini C."/>
            <person name="Ng K."/>
            <person name="Yu B."/>
        </authorList>
    </citation>
    <scope>NUCLEOTIDE SEQUENCE</scope>
    <source>
        <strain evidence="1">NM04_E33</strain>
    </source>
</reference>
<organism evidence="1 2">
    <name type="scientific">Lepagella muris</name>
    <dbReference type="NCBI Taxonomy" id="3032870"/>
    <lineage>
        <taxon>Bacteria</taxon>
        <taxon>Pseudomonadati</taxon>
        <taxon>Bacteroidota</taxon>
        <taxon>Bacteroidia</taxon>
        <taxon>Bacteroidales</taxon>
        <taxon>Muribaculaceae</taxon>
        <taxon>Lepagella</taxon>
    </lineage>
</organism>
<dbReference type="EMBL" id="SRYB01000018">
    <property type="protein sequence ID" value="TGY77960.1"/>
    <property type="molecule type" value="Genomic_DNA"/>
</dbReference>
<evidence type="ECO:0000313" key="2">
    <source>
        <dbReference type="Proteomes" id="UP000306319"/>
    </source>
</evidence>
<accession>A0AC61RFF0</accession>
<proteinExistence type="predicted"/>
<gene>
    <name evidence="1" type="ORF">E5331_12320</name>
</gene>
<name>A0AC61RFF0_9BACT</name>
<evidence type="ECO:0000313" key="1">
    <source>
        <dbReference type="EMBL" id="TGY77960.1"/>
    </source>
</evidence>
<comment type="caution">
    <text evidence="1">The sequence shown here is derived from an EMBL/GenBank/DDBJ whole genome shotgun (WGS) entry which is preliminary data.</text>
</comment>
<keyword evidence="2" id="KW-1185">Reference proteome</keyword>
<protein>
    <submittedName>
        <fullName evidence="1">SIMPL domain-containing protein</fullName>
    </submittedName>
</protein>
<sequence length="225" mass="24859">MVISRYFVVLVMVAAGVLPGFAQQTAPQVEVSGTASINVVPDRITLEIGIEEYFRQEGADSVKVSLRMIEDMVRRTLTDAGVPDSQVTVADVGNYFDRRFSDKFRMAKRLSAVLTDFSQLDKIAENLPENGVTSFSITKLDNSDMARYNREGLKAALDAARSKAEFIAENEGLSGLSVLKVEETSPGYAVPQAFSNIAYSGGSGMENMRRIERQYSVKVTYLFRK</sequence>
<dbReference type="Proteomes" id="UP000306319">
    <property type="component" value="Unassembled WGS sequence"/>
</dbReference>